<dbReference type="Proteomes" id="UP000652761">
    <property type="component" value="Unassembled WGS sequence"/>
</dbReference>
<feature type="compositionally biased region" description="Basic and acidic residues" evidence="1">
    <location>
        <begin position="235"/>
        <end position="245"/>
    </location>
</feature>
<feature type="region of interest" description="Disordered" evidence="1">
    <location>
        <begin position="479"/>
        <end position="506"/>
    </location>
</feature>
<proteinExistence type="predicted"/>
<evidence type="ECO:0000256" key="1">
    <source>
        <dbReference type="SAM" id="MobiDB-lite"/>
    </source>
</evidence>
<organism evidence="2 3">
    <name type="scientific">Colocasia esculenta</name>
    <name type="common">Wild taro</name>
    <name type="synonym">Arum esculentum</name>
    <dbReference type="NCBI Taxonomy" id="4460"/>
    <lineage>
        <taxon>Eukaryota</taxon>
        <taxon>Viridiplantae</taxon>
        <taxon>Streptophyta</taxon>
        <taxon>Embryophyta</taxon>
        <taxon>Tracheophyta</taxon>
        <taxon>Spermatophyta</taxon>
        <taxon>Magnoliopsida</taxon>
        <taxon>Liliopsida</taxon>
        <taxon>Araceae</taxon>
        <taxon>Aroideae</taxon>
        <taxon>Colocasieae</taxon>
        <taxon>Colocasia</taxon>
    </lineage>
</organism>
<sequence length="506" mass="55401">MTSPREPPSYRQHLLADPGSARLQWSRADPPIRPDSGRGRLVPTQHPDPTMPSMTRIGEAITSIAFEGASTTLHGRQNRQDRPKITRSWIRSTKPKKNPQKIPNHHHHPWPQPVVYTTSPVARWCTPPTGLTGGAHQDPTGGVHHRSVRWCTPPVQPVYTTGRPQPVVYTTGGPPPPTGGTSTRWGLPPVQSKEKKGGGKKKRHKLNAYPVVSMPGGVSTPHPISYKRRPMPSGEDTRARTRFDPTRAYQHRRPSSVASRHYSLEMRSAITSDIYVSSPLPPSQSPVRFPHSHFPEPAAPLRELISLSAFPLSRFSLSLPPVPSASPHSRSLFSPLPSAPSPSPKPLRKTPLPCSSPPQSPSSTPIPVRPPLPVPEARAGHPRLKLPRARKSRATRPLRRPTPPQAPSRLAAPRRSSPAPDPRAAALADPPPIPARPTGSCAVRTWATTRPPFPCTVRTRIRLRDWLDAPESSQAVHLPASRAAWPSQCSPWSPRVATAPPRTTND</sequence>
<feature type="region of interest" description="Disordered" evidence="1">
    <location>
        <begin position="1"/>
        <end position="54"/>
    </location>
</feature>
<gene>
    <name evidence="2" type="ORF">Taro_019863</name>
</gene>
<evidence type="ECO:0000313" key="2">
    <source>
        <dbReference type="EMBL" id="MQL87329.1"/>
    </source>
</evidence>
<dbReference type="EMBL" id="NMUH01000969">
    <property type="protein sequence ID" value="MQL87329.1"/>
    <property type="molecule type" value="Genomic_DNA"/>
</dbReference>
<reference evidence="2" key="1">
    <citation type="submission" date="2017-07" db="EMBL/GenBank/DDBJ databases">
        <title>Taro Niue Genome Assembly and Annotation.</title>
        <authorList>
            <person name="Atibalentja N."/>
            <person name="Keating K."/>
            <person name="Fields C.J."/>
        </authorList>
    </citation>
    <scope>NUCLEOTIDE SEQUENCE</scope>
    <source>
        <strain evidence="2">Niue_2</strain>
        <tissue evidence="2">Leaf</tissue>
    </source>
</reference>
<protein>
    <submittedName>
        <fullName evidence="2">Uncharacterized protein</fullName>
    </submittedName>
</protein>
<evidence type="ECO:0000313" key="3">
    <source>
        <dbReference type="Proteomes" id="UP000652761"/>
    </source>
</evidence>
<feature type="region of interest" description="Disordered" evidence="1">
    <location>
        <begin position="173"/>
        <end position="260"/>
    </location>
</feature>
<feature type="compositionally biased region" description="Low complexity" evidence="1">
    <location>
        <begin position="325"/>
        <end position="336"/>
    </location>
</feature>
<feature type="compositionally biased region" description="Basic residues" evidence="1">
    <location>
        <begin position="93"/>
        <end position="109"/>
    </location>
</feature>
<dbReference type="AlphaFoldDB" id="A0A843V6T1"/>
<accession>A0A843V6T1</accession>
<name>A0A843V6T1_COLES</name>
<comment type="caution">
    <text evidence="2">The sequence shown here is derived from an EMBL/GenBank/DDBJ whole genome shotgun (WGS) entry which is preliminary data.</text>
</comment>
<feature type="region of interest" description="Disordered" evidence="1">
    <location>
        <begin position="318"/>
        <end position="440"/>
    </location>
</feature>
<feature type="compositionally biased region" description="Basic residues" evidence="1">
    <location>
        <begin position="380"/>
        <end position="399"/>
    </location>
</feature>
<feature type="compositionally biased region" description="Low complexity" evidence="1">
    <location>
        <begin position="407"/>
        <end position="428"/>
    </location>
</feature>
<dbReference type="OrthoDB" id="2110130at2759"/>
<keyword evidence="3" id="KW-1185">Reference proteome</keyword>
<feature type="region of interest" description="Disordered" evidence="1">
    <location>
        <begin position="69"/>
        <end position="111"/>
    </location>
</feature>
<feature type="region of interest" description="Disordered" evidence="1">
    <location>
        <begin position="275"/>
        <end position="295"/>
    </location>
</feature>